<evidence type="ECO:0008006" key="7">
    <source>
        <dbReference type="Google" id="ProtNLM"/>
    </source>
</evidence>
<keyword evidence="2" id="KW-0472">Membrane</keyword>
<dbReference type="Pfam" id="PF04235">
    <property type="entry name" value="DUF418"/>
    <property type="match status" value="1"/>
</dbReference>
<evidence type="ECO:0000256" key="1">
    <source>
        <dbReference type="SAM" id="MobiDB-lite"/>
    </source>
</evidence>
<feature type="transmembrane region" description="Helical" evidence="2">
    <location>
        <begin position="202"/>
        <end position="223"/>
    </location>
</feature>
<feature type="transmembrane region" description="Helical" evidence="2">
    <location>
        <begin position="134"/>
        <end position="154"/>
    </location>
</feature>
<feature type="domain" description="DUF418" evidence="3">
    <location>
        <begin position="363"/>
        <end position="456"/>
    </location>
</feature>
<evidence type="ECO:0000259" key="3">
    <source>
        <dbReference type="Pfam" id="PF04235"/>
    </source>
</evidence>
<keyword evidence="2" id="KW-0812">Transmembrane</keyword>
<feature type="compositionally biased region" description="Low complexity" evidence="1">
    <location>
        <begin position="293"/>
        <end position="302"/>
    </location>
</feature>
<dbReference type="InterPro" id="IPR012429">
    <property type="entry name" value="HGSNAT_cat"/>
</dbReference>
<feature type="transmembrane region" description="Helical" evidence="2">
    <location>
        <begin position="424"/>
        <end position="444"/>
    </location>
</feature>
<dbReference type="RefSeq" id="WP_223907529.1">
    <property type="nucleotide sequence ID" value="NZ_AP025017.1"/>
</dbReference>
<dbReference type="PANTHER" id="PTHR30590">
    <property type="entry name" value="INNER MEMBRANE PROTEIN"/>
    <property type="match status" value="1"/>
</dbReference>
<feature type="transmembrane region" description="Helical" evidence="2">
    <location>
        <begin position="366"/>
        <end position="384"/>
    </location>
</feature>
<dbReference type="EMBL" id="AP025017">
    <property type="protein sequence ID" value="BDA64954.1"/>
    <property type="molecule type" value="Genomic_DNA"/>
</dbReference>
<keyword evidence="2" id="KW-1133">Transmembrane helix</keyword>
<sequence length="464" mass="46790">MSPDRTVLGTGAAVPSPSPASWALPRTTGPYLTGTAGPARLTGIDAARGLALLGMVVAHIGLTSCGLTSPEGLLSVVHGRSSVLFAVIAGFSLGIMTGRTTPHRGACLVSARLRILVRCALLLVLGALCTLLDTSVAVILGFYAAWLALALPFVRLRASVLLALSAVIALIGPVLLIVLPLSLAELGLSSSTDDGNDAVLSFFVYGTYPGLLWVAYILLGLGLSRLDWGRSAQLWRLAGAGALCAILGYGGAVAAGHALGLPEPDRPVLVTPADPLQCAPGTAPSGLPGGGLPEVPGSSGSSRLPAVPPSSDLPPGPTAPVPVPQGDQGAEGTDRPVAEADYGPLSSSHWSSLITARPHANTSFEAVGSSGVAMLVIALAQLIAARSRLVLAPLAAVGSMSLTAYCAHLVVIHAATLTPGTGNGAALAVCLGLVLAAMAWFTVFARGPLEHVVHVISLRATQAD</sequence>
<name>A0ABM7UCP3_9ACTO</name>
<organism evidence="5 6">
    <name type="scientific">Actinomyces capricornis</name>
    <dbReference type="NCBI Taxonomy" id="2755559"/>
    <lineage>
        <taxon>Bacteria</taxon>
        <taxon>Bacillati</taxon>
        <taxon>Actinomycetota</taxon>
        <taxon>Actinomycetes</taxon>
        <taxon>Actinomycetales</taxon>
        <taxon>Actinomycetaceae</taxon>
        <taxon>Actinomyces</taxon>
    </lineage>
</organism>
<feature type="transmembrane region" description="Helical" evidence="2">
    <location>
        <begin position="391"/>
        <end position="412"/>
    </location>
</feature>
<feature type="compositionally biased region" description="Pro residues" evidence="1">
    <location>
        <begin position="306"/>
        <end position="323"/>
    </location>
</feature>
<evidence type="ECO:0000259" key="4">
    <source>
        <dbReference type="Pfam" id="PF07786"/>
    </source>
</evidence>
<feature type="region of interest" description="Disordered" evidence="1">
    <location>
        <begin position="270"/>
        <end position="344"/>
    </location>
</feature>
<dbReference type="PANTHER" id="PTHR30590:SF3">
    <property type="entry name" value="HYPOTHETICAL MEMBRANE SPANNING PROTEIN"/>
    <property type="match status" value="1"/>
</dbReference>
<gene>
    <name evidence="5" type="ORF">MANAM107_17880</name>
</gene>
<dbReference type="Pfam" id="PF07786">
    <property type="entry name" value="HGSNAT_cat"/>
    <property type="match status" value="1"/>
</dbReference>
<dbReference type="InterPro" id="IPR007349">
    <property type="entry name" value="DUF418"/>
</dbReference>
<keyword evidence="6" id="KW-1185">Reference proteome</keyword>
<feature type="transmembrane region" description="Helical" evidence="2">
    <location>
        <begin position="50"/>
        <end position="69"/>
    </location>
</feature>
<evidence type="ECO:0000313" key="6">
    <source>
        <dbReference type="Proteomes" id="UP000824496"/>
    </source>
</evidence>
<evidence type="ECO:0000256" key="2">
    <source>
        <dbReference type="SAM" id="Phobius"/>
    </source>
</evidence>
<feature type="transmembrane region" description="Helical" evidence="2">
    <location>
        <begin position="161"/>
        <end position="182"/>
    </location>
</feature>
<accession>A0ABM7UCP3</accession>
<feature type="transmembrane region" description="Helical" evidence="2">
    <location>
        <begin position="235"/>
        <end position="259"/>
    </location>
</feature>
<proteinExistence type="predicted"/>
<evidence type="ECO:0000313" key="5">
    <source>
        <dbReference type="EMBL" id="BDA64954.1"/>
    </source>
</evidence>
<dbReference type="Proteomes" id="UP000824496">
    <property type="component" value="Chromosome"/>
</dbReference>
<feature type="transmembrane region" description="Helical" evidence="2">
    <location>
        <begin position="111"/>
        <end position="128"/>
    </location>
</feature>
<feature type="domain" description="Heparan-alpha-glucosaminide N-acetyltransferase catalytic" evidence="4">
    <location>
        <begin position="40"/>
        <end position="230"/>
    </location>
</feature>
<protein>
    <recommendedName>
        <fullName evidence="7">DUF418 domain-containing protein</fullName>
    </recommendedName>
</protein>
<reference evidence="5 6" key="1">
    <citation type="submission" date="2021-08" db="EMBL/GenBank/DDBJ databases">
        <title>Whole genome sequence of novel Actinomyces species strain MAS-1.</title>
        <authorList>
            <person name="Saito M."/>
            <person name="Kuwahara N."/>
            <person name="Takizawa T."/>
            <person name="Gotouda H."/>
            <person name="Ochiai T."/>
        </authorList>
    </citation>
    <scope>NUCLEOTIDE SEQUENCE [LARGE SCALE GENOMIC DNA]</scope>
    <source>
        <strain evidence="5 6">MAS-1</strain>
    </source>
</reference>
<dbReference type="InterPro" id="IPR052529">
    <property type="entry name" value="Bact_Transport_Assoc"/>
</dbReference>
<feature type="transmembrane region" description="Helical" evidence="2">
    <location>
        <begin position="81"/>
        <end position="99"/>
    </location>
</feature>